<dbReference type="Proteomes" id="UP000189004">
    <property type="component" value="Unassembled WGS sequence"/>
</dbReference>
<evidence type="ECO:0000256" key="1">
    <source>
        <dbReference type="SAM" id="MobiDB-lite"/>
    </source>
</evidence>
<dbReference type="EMBL" id="JACCHL010000001">
    <property type="protein sequence ID" value="NYH51784.1"/>
    <property type="molecule type" value="Genomic_DNA"/>
</dbReference>
<comment type="caution">
    <text evidence="3">The sequence shown here is derived from an EMBL/GenBank/DDBJ whole genome shotgun (WGS) entry which is preliminary data.</text>
</comment>
<accession>A0A1V3C4C0</accession>
<reference evidence="3" key="2">
    <citation type="submission" date="2016-08" db="EMBL/GenBank/DDBJ databases">
        <authorList>
            <person name="Seilhamer J.J."/>
        </authorList>
    </citation>
    <scope>NUCLEOTIDE SEQUENCE [LARGE SCALE GENOMIC DNA]</scope>
    <source>
        <strain evidence="3">UTMC102</strain>
    </source>
</reference>
<reference evidence="4" key="1">
    <citation type="submission" date="2016-08" db="EMBL/GenBank/DDBJ databases">
        <authorList>
            <person name="Tokovenko B."/>
            <person name="Kalinowski J."/>
        </authorList>
    </citation>
    <scope>NUCLEOTIDE SEQUENCE [LARGE SCALE GENOMIC DNA]</scope>
    <source>
        <strain evidence="4">UTMC102</strain>
    </source>
</reference>
<dbReference type="STRING" id="501010.NOSIN_17425"/>
<evidence type="ECO:0000313" key="5">
    <source>
        <dbReference type="Proteomes" id="UP000584931"/>
    </source>
</evidence>
<name>A0A1V3C4C0_9ACTN</name>
<dbReference type="RefSeq" id="WP_077691806.1">
    <property type="nucleotide sequence ID" value="NZ_JACCHL010000001.1"/>
</dbReference>
<accession>A0A7Z0BJV1</accession>
<dbReference type="Proteomes" id="UP000584931">
    <property type="component" value="Unassembled WGS sequence"/>
</dbReference>
<proteinExistence type="predicted"/>
<evidence type="ECO:0000313" key="3">
    <source>
        <dbReference type="EMBL" id="OOC55376.1"/>
    </source>
</evidence>
<reference evidence="2 5" key="3">
    <citation type="submission" date="2020-07" db="EMBL/GenBank/DDBJ databases">
        <title>Sequencing the genomes of 1000 actinobacteria strains.</title>
        <authorList>
            <person name="Klenk H.-P."/>
        </authorList>
    </citation>
    <scope>NUCLEOTIDE SEQUENCE [LARGE SCALE GENOMIC DNA]</scope>
    <source>
        <strain evidence="2 5">DSM 45278</strain>
    </source>
</reference>
<protein>
    <submittedName>
        <fullName evidence="3">Uncharacterized protein</fullName>
    </submittedName>
</protein>
<feature type="compositionally biased region" description="Basic and acidic residues" evidence="1">
    <location>
        <begin position="1"/>
        <end position="14"/>
    </location>
</feature>
<keyword evidence="4" id="KW-1185">Reference proteome</keyword>
<sequence>MAQENRSARRRPDAGEPSPAPEVPEADAAEQRTPAADDDTANGWNEPPPESFDQAAEADVVEQARDVGNDDDERR</sequence>
<dbReference type="AlphaFoldDB" id="A0A1V3C4C0"/>
<evidence type="ECO:0000313" key="2">
    <source>
        <dbReference type="EMBL" id="NYH51784.1"/>
    </source>
</evidence>
<gene>
    <name evidence="2" type="ORF">HNR06_001373</name>
    <name evidence="3" type="ORF">NOSIN_17425</name>
</gene>
<organism evidence="3 4">
    <name type="scientific">Nocardiopsis sinuspersici</name>
    <dbReference type="NCBI Taxonomy" id="501010"/>
    <lineage>
        <taxon>Bacteria</taxon>
        <taxon>Bacillati</taxon>
        <taxon>Actinomycetota</taxon>
        <taxon>Actinomycetes</taxon>
        <taxon>Streptosporangiales</taxon>
        <taxon>Nocardiopsidaceae</taxon>
        <taxon>Nocardiopsis</taxon>
    </lineage>
</organism>
<dbReference type="EMBL" id="MCOK01000001">
    <property type="protein sequence ID" value="OOC55376.1"/>
    <property type="molecule type" value="Genomic_DNA"/>
</dbReference>
<dbReference type="OrthoDB" id="3431500at2"/>
<feature type="region of interest" description="Disordered" evidence="1">
    <location>
        <begin position="1"/>
        <end position="75"/>
    </location>
</feature>
<evidence type="ECO:0000313" key="4">
    <source>
        <dbReference type="Proteomes" id="UP000189004"/>
    </source>
</evidence>
<feature type="compositionally biased region" description="Basic and acidic residues" evidence="1">
    <location>
        <begin position="62"/>
        <end position="75"/>
    </location>
</feature>